<dbReference type="SMART" id="SM00364">
    <property type="entry name" value="LRR_BAC"/>
    <property type="match status" value="6"/>
</dbReference>
<organism evidence="5 6">
    <name type="scientific">Micromonas commoda (strain RCC299 / NOUM17 / CCMP2709)</name>
    <name type="common">Picoplanktonic green alga</name>
    <dbReference type="NCBI Taxonomy" id="296587"/>
    <lineage>
        <taxon>Eukaryota</taxon>
        <taxon>Viridiplantae</taxon>
        <taxon>Chlorophyta</taxon>
        <taxon>Mamiellophyceae</taxon>
        <taxon>Mamiellales</taxon>
        <taxon>Mamiellaceae</taxon>
        <taxon>Micromonas</taxon>
    </lineage>
</organism>
<dbReference type="AlphaFoldDB" id="C1FEP9"/>
<dbReference type="Pfam" id="PF23598">
    <property type="entry name" value="LRR_14"/>
    <property type="match status" value="1"/>
</dbReference>
<dbReference type="PANTHER" id="PTHR48051">
    <property type="match status" value="1"/>
</dbReference>
<dbReference type="Gene3D" id="3.80.10.10">
    <property type="entry name" value="Ribonuclease Inhibitor"/>
    <property type="match status" value="2"/>
</dbReference>
<dbReference type="PANTHER" id="PTHR48051:SF1">
    <property type="entry name" value="RAS SUPPRESSOR PROTEIN 1"/>
    <property type="match status" value="1"/>
</dbReference>
<sequence>MDNLKASLGHLPVELRALVLSHIEQVKTRQILVLSSTFRKAFSLPGALPRTFDFEGVAGDVIAKCLVRLLDDDRVRSLRKERALELIGVYSDRLCEYACGRNFVVLKWAHNELDLPWAPYPAGRVSDDVLVLRVLRESSSVLKRRWRENTRPEEWWGVKIVDGRVEELKLHSLGLCAVPAEIGQLTALKSLWLGSNRLTSLPAEIGQLTALQVLLLNANHLTSVPAEVWQLTSLEGLRLDDNQLTSVPAEIGQLTLLELLDLSGNELTSVPAWIEQLTSLEQLSLNGNRLTSLPAEIGQLTSLEVLYLRHNQLTSLPAEIGQLTSMRELFLWGNRLTSVPAAIRELRAAGCNVCMDDGVTVDE</sequence>
<dbReference type="KEGG" id="mis:MICPUN_55525"/>
<dbReference type="GO" id="GO:0005930">
    <property type="term" value="C:axoneme"/>
    <property type="evidence" value="ECO:0007669"/>
    <property type="project" value="UniProtKB-SubCell"/>
</dbReference>
<comment type="subcellular location">
    <subcellularLocation>
        <location evidence="1">Cytoplasm</location>
        <location evidence="1">Cytoskeleton</location>
        <location evidence="1">Cilium axoneme</location>
    </subcellularLocation>
</comment>
<feature type="domain" description="Disease resistance R13L4/SHOC-2-like LRR" evidence="4">
    <location>
        <begin position="237"/>
        <end position="329"/>
    </location>
</feature>
<evidence type="ECO:0000259" key="4">
    <source>
        <dbReference type="Pfam" id="PF23598"/>
    </source>
</evidence>
<dbReference type="SUPFAM" id="SSF52058">
    <property type="entry name" value="L domain-like"/>
    <property type="match status" value="1"/>
</dbReference>
<reference evidence="5 6" key="1">
    <citation type="journal article" date="2009" name="Science">
        <title>Green evolution and dynamic adaptations revealed by genomes of the marine picoeukaryotes Micromonas.</title>
        <authorList>
            <person name="Worden A.Z."/>
            <person name="Lee J.H."/>
            <person name="Mock T."/>
            <person name="Rouze P."/>
            <person name="Simmons M.P."/>
            <person name="Aerts A.L."/>
            <person name="Allen A.E."/>
            <person name="Cuvelier M.L."/>
            <person name="Derelle E."/>
            <person name="Everett M.V."/>
            <person name="Foulon E."/>
            <person name="Grimwood J."/>
            <person name="Gundlach H."/>
            <person name="Henrissat B."/>
            <person name="Napoli C."/>
            <person name="McDonald S.M."/>
            <person name="Parker M.S."/>
            <person name="Rombauts S."/>
            <person name="Salamov A."/>
            <person name="Von Dassow P."/>
            <person name="Badger J.H."/>
            <person name="Coutinho P.M."/>
            <person name="Demir E."/>
            <person name="Dubchak I."/>
            <person name="Gentemann C."/>
            <person name="Eikrem W."/>
            <person name="Gready J.E."/>
            <person name="John U."/>
            <person name="Lanier W."/>
            <person name="Lindquist E.A."/>
            <person name="Lucas S."/>
            <person name="Mayer K.F."/>
            <person name="Moreau H."/>
            <person name="Not F."/>
            <person name="Otillar R."/>
            <person name="Panaud O."/>
            <person name="Pangilinan J."/>
            <person name="Paulsen I."/>
            <person name="Piegu B."/>
            <person name="Poliakov A."/>
            <person name="Robbens S."/>
            <person name="Schmutz J."/>
            <person name="Toulza E."/>
            <person name="Wyss T."/>
            <person name="Zelensky A."/>
            <person name="Zhou K."/>
            <person name="Armbrust E.V."/>
            <person name="Bhattacharya D."/>
            <person name="Goodenough U.W."/>
            <person name="Van de Peer Y."/>
            <person name="Grigoriev I.V."/>
        </authorList>
    </citation>
    <scope>NUCLEOTIDE SEQUENCE [LARGE SCALE GENOMIC DNA]</scope>
    <source>
        <strain evidence="6">RCC299 / NOUM17</strain>
    </source>
</reference>
<evidence type="ECO:0000313" key="6">
    <source>
        <dbReference type="Proteomes" id="UP000002009"/>
    </source>
</evidence>
<dbReference type="Proteomes" id="UP000002009">
    <property type="component" value="Chromosome 1"/>
</dbReference>
<accession>C1FEP9</accession>
<dbReference type="InParanoid" id="C1FEP9"/>
<dbReference type="GeneID" id="8250276"/>
<proteinExistence type="predicted"/>
<gene>
    <name evidence="5" type="ORF">MICPUN_55525</name>
</gene>
<evidence type="ECO:0000313" key="5">
    <source>
        <dbReference type="EMBL" id="ACO68995.1"/>
    </source>
</evidence>
<dbReference type="InterPro" id="IPR003591">
    <property type="entry name" value="Leu-rich_rpt_typical-subtyp"/>
</dbReference>
<dbReference type="RefSeq" id="XP_002507737.1">
    <property type="nucleotide sequence ID" value="XM_002507691.1"/>
</dbReference>
<dbReference type="STRING" id="296587.C1FEP9"/>
<evidence type="ECO:0000256" key="1">
    <source>
        <dbReference type="ARBA" id="ARBA00004430"/>
    </source>
</evidence>
<protein>
    <submittedName>
        <fullName evidence="5">Luecine-rich repeat protein</fullName>
    </submittedName>
</protein>
<name>C1FEP9_MICCC</name>
<dbReference type="PRINTS" id="PR00019">
    <property type="entry name" value="LEURICHRPT"/>
</dbReference>
<dbReference type="InterPro" id="IPR050216">
    <property type="entry name" value="LRR_domain-containing"/>
</dbReference>
<dbReference type="InterPro" id="IPR032675">
    <property type="entry name" value="LRR_dom_sf"/>
</dbReference>
<dbReference type="InterPro" id="IPR001611">
    <property type="entry name" value="Leu-rich_rpt"/>
</dbReference>
<dbReference type="OrthoDB" id="28578at2759"/>
<keyword evidence="3" id="KW-0677">Repeat</keyword>
<evidence type="ECO:0000256" key="3">
    <source>
        <dbReference type="ARBA" id="ARBA00022737"/>
    </source>
</evidence>
<dbReference type="EMBL" id="CP001574">
    <property type="protein sequence ID" value="ACO68995.1"/>
    <property type="molecule type" value="Genomic_DNA"/>
</dbReference>
<keyword evidence="2" id="KW-0433">Leucine-rich repeat</keyword>
<dbReference type="InterPro" id="IPR055414">
    <property type="entry name" value="LRR_R13L4/SHOC2-like"/>
</dbReference>
<dbReference type="SMART" id="SM00369">
    <property type="entry name" value="LRR_TYP"/>
    <property type="match status" value="7"/>
</dbReference>
<dbReference type="PROSITE" id="PS51450">
    <property type="entry name" value="LRR"/>
    <property type="match status" value="4"/>
</dbReference>
<keyword evidence="6" id="KW-1185">Reference proteome</keyword>
<evidence type="ECO:0000256" key="2">
    <source>
        <dbReference type="ARBA" id="ARBA00022614"/>
    </source>
</evidence>
<dbReference type="eggNOG" id="KOG0619">
    <property type="taxonomic scope" value="Eukaryota"/>
</dbReference>